<reference evidence="5" key="1">
    <citation type="submission" date="2023-04" db="EMBL/GenBank/DDBJ databases">
        <title>Chromosome-level genome of Chaenocephalus aceratus.</title>
        <authorList>
            <person name="Park H."/>
        </authorList>
    </citation>
    <scope>NUCLEOTIDE SEQUENCE</scope>
    <source>
        <strain evidence="5">DE</strain>
        <tissue evidence="5">Muscle</tissue>
    </source>
</reference>
<evidence type="ECO:0000313" key="5">
    <source>
        <dbReference type="EMBL" id="KAK1886496.1"/>
    </source>
</evidence>
<dbReference type="GO" id="GO:0005615">
    <property type="term" value="C:extracellular space"/>
    <property type="evidence" value="ECO:0007669"/>
    <property type="project" value="InterPro"/>
</dbReference>
<dbReference type="InterPro" id="IPR008930">
    <property type="entry name" value="Terpenoid_cyclase/PrenylTrfase"/>
</dbReference>
<dbReference type="InterPro" id="IPR011626">
    <property type="entry name" value="Alpha-macroglobulin_TED"/>
</dbReference>
<dbReference type="Pfam" id="PF07678">
    <property type="entry name" value="TED_complement"/>
    <property type="match status" value="1"/>
</dbReference>
<feature type="domain" description="Alpha-macroglobulin receptor-binding" evidence="2">
    <location>
        <begin position="315"/>
        <end position="348"/>
    </location>
</feature>
<evidence type="ECO:0000259" key="2">
    <source>
        <dbReference type="Pfam" id="PF07677"/>
    </source>
</evidence>
<feature type="domain" description="Alpha-macroglobulin-like TED" evidence="3">
    <location>
        <begin position="201"/>
        <end position="280"/>
    </location>
</feature>
<proteinExistence type="predicted"/>
<keyword evidence="1" id="KW-1133">Transmembrane helix</keyword>
<dbReference type="PANTHER" id="PTHR11412:SF81">
    <property type="entry name" value="COMPLEMENT C3"/>
    <property type="match status" value="1"/>
</dbReference>
<gene>
    <name evidence="5" type="ORF">KUDE01_030211</name>
</gene>
<feature type="domain" description="Macroglobulin" evidence="4">
    <location>
        <begin position="2"/>
        <end position="73"/>
    </location>
</feature>
<dbReference type="Gene3D" id="6.10.270.10">
    <property type="match status" value="1"/>
</dbReference>
<evidence type="ECO:0000313" key="6">
    <source>
        <dbReference type="Proteomes" id="UP001228049"/>
    </source>
</evidence>
<dbReference type="InterPro" id="IPR013783">
    <property type="entry name" value="Ig-like_fold"/>
</dbReference>
<sequence length="353" mass="39220">MMNVEVVNPDNTPARGVAVVVEPGTVNGFTADNGMARLTINTRDPQLTITAKTNDPHINSTRQASATMKALPYITKSKNYIHIGKIPGLKLEPSRPPRSYEPRRMFGLKVTGDPGAIVGLVAVDNVWDIVEKYDTGCTPGGGKDGMNVFYDAGLLFESNTASGTPYRQELKCPAPSRRKRETTIMDSNGWWCGAQASWSSDSGYNRELTYRKTDGSFAAFPLRRSSSWLTAYVAKVFAMANNLVAVQSPHICEAIKFLILNAQQPDGLFKEDGPVIHGEMIDVPAPLQNMRWTKRCQKVAFLYALLFVYLSLSHLYLQVSHTRPEEIIFRVHQKMKVGILQPAAVSVYYERES</sequence>
<keyword evidence="1" id="KW-0812">Transmembrane</keyword>
<dbReference type="Proteomes" id="UP001228049">
    <property type="component" value="Unassembled WGS sequence"/>
</dbReference>
<dbReference type="InterPro" id="IPR009048">
    <property type="entry name" value="A-macroglobulin_rcpt-bd"/>
</dbReference>
<dbReference type="InterPro" id="IPR040839">
    <property type="entry name" value="MG4"/>
</dbReference>
<dbReference type="Gene3D" id="6.20.50.160">
    <property type="match status" value="1"/>
</dbReference>
<accession>A0AAD9BN53</accession>
<dbReference type="InterPro" id="IPR036595">
    <property type="entry name" value="A-macroglobulin_rcpt-bd_sf"/>
</dbReference>
<organism evidence="5 6">
    <name type="scientific">Dissostichus eleginoides</name>
    <name type="common">Patagonian toothfish</name>
    <name type="synonym">Dissostichus amissus</name>
    <dbReference type="NCBI Taxonomy" id="100907"/>
    <lineage>
        <taxon>Eukaryota</taxon>
        <taxon>Metazoa</taxon>
        <taxon>Chordata</taxon>
        <taxon>Craniata</taxon>
        <taxon>Vertebrata</taxon>
        <taxon>Euteleostomi</taxon>
        <taxon>Actinopterygii</taxon>
        <taxon>Neopterygii</taxon>
        <taxon>Teleostei</taxon>
        <taxon>Neoteleostei</taxon>
        <taxon>Acanthomorphata</taxon>
        <taxon>Eupercaria</taxon>
        <taxon>Perciformes</taxon>
        <taxon>Notothenioidei</taxon>
        <taxon>Nototheniidae</taxon>
        <taxon>Dissostichus</taxon>
    </lineage>
</organism>
<feature type="transmembrane region" description="Helical" evidence="1">
    <location>
        <begin position="299"/>
        <end position="317"/>
    </location>
</feature>
<evidence type="ECO:0000259" key="4">
    <source>
        <dbReference type="Pfam" id="PF17789"/>
    </source>
</evidence>
<dbReference type="AlphaFoldDB" id="A0AAD9BN53"/>
<name>A0AAD9BN53_DISEL</name>
<evidence type="ECO:0000256" key="1">
    <source>
        <dbReference type="SAM" id="Phobius"/>
    </source>
</evidence>
<dbReference type="EMBL" id="JASDAP010000020">
    <property type="protein sequence ID" value="KAK1886496.1"/>
    <property type="molecule type" value="Genomic_DNA"/>
</dbReference>
<dbReference type="Gene3D" id="2.60.40.690">
    <property type="entry name" value="Alpha-macroglobulin, receptor-binding domain"/>
    <property type="match status" value="1"/>
</dbReference>
<keyword evidence="6" id="KW-1185">Reference proteome</keyword>
<dbReference type="Gene3D" id="2.60.40.10">
    <property type="entry name" value="Immunoglobulins"/>
    <property type="match status" value="1"/>
</dbReference>
<dbReference type="Pfam" id="PF07677">
    <property type="entry name" value="A2M_recep"/>
    <property type="match status" value="1"/>
</dbReference>
<keyword evidence="1" id="KW-0472">Membrane</keyword>
<evidence type="ECO:0000259" key="3">
    <source>
        <dbReference type="Pfam" id="PF07678"/>
    </source>
</evidence>
<dbReference type="InterPro" id="IPR050473">
    <property type="entry name" value="A2M/Complement_sys"/>
</dbReference>
<dbReference type="Pfam" id="PF17789">
    <property type="entry name" value="MG4"/>
    <property type="match status" value="1"/>
</dbReference>
<dbReference type="PANTHER" id="PTHR11412">
    <property type="entry name" value="MACROGLOBULIN / COMPLEMENT"/>
    <property type="match status" value="1"/>
</dbReference>
<protein>
    <submittedName>
        <fullName evidence="5">Complement C3</fullName>
    </submittedName>
</protein>
<dbReference type="SUPFAM" id="SSF48239">
    <property type="entry name" value="Terpenoid cyclases/Protein prenyltransferases"/>
    <property type="match status" value="1"/>
</dbReference>
<comment type="caution">
    <text evidence="5">The sequence shown here is derived from an EMBL/GenBank/DDBJ whole genome shotgun (WGS) entry which is preliminary data.</text>
</comment>
<dbReference type="Gene3D" id="1.50.10.20">
    <property type="match status" value="1"/>
</dbReference>